<dbReference type="Gene3D" id="3.40.50.10330">
    <property type="entry name" value="Probable inorganic polyphosphate/atp-NAD kinase, domain 1"/>
    <property type="match status" value="1"/>
</dbReference>
<evidence type="ECO:0008006" key="4">
    <source>
        <dbReference type="Google" id="ProtNLM"/>
    </source>
</evidence>
<accession>A0A4Z0G195</accession>
<dbReference type="EMBL" id="SRID01000493">
    <property type="protein sequence ID" value="TGA87982.1"/>
    <property type="molecule type" value="Genomic_DNA"/>
</dbReference>
<gene>
    <name evidence="2" type="ORF">E4099_29795</name>
</gene>
<feature type="compositionally biased region" description="Gly residues" evidence="1">
    <location>
        <begin position="208"/>
        <end position="228"/>
    </location>
</feature>
<name>A0A4Z0G195_9ACTN</name>
<feature type="compositionally biased region" description="Low complexity" evidence="1">
    <location>
        <begin position="273"/>
        <end position="283"/>
    </location>
</feature>
<evidence type="ECO:0000256" key="1">
    <source>
        <dbReference type="SAM" id="MobiDB-lite"/>
    </source>
</evidence>
<comment type="caution">
    <text evidence="2">The sequence shown here is derived from an EMBL/GenBank/DDBJ whole genome shotgun (WGS) entry which is preliminary data.</text>
</comment>
<feature type="region of interest" description="Disordered" evidence="1">
    <location>
        <begin position="153"/>
        <end position="285"/>
    </location>
</feature>
<dbReference type="Proteomes" id="UP000297948">
    <property type="component" value="Unassembled WGS sequence"/>
</dbReference>
<dbReference type="AlphaFoldDB" id="A0A4Z0G195"/>
<sequence length="410" mass="40920">MLVIVDPVARRVDGESVRIARDVLCAGAEAKICLPQGPEEVARALARRGGRRPVVVGDDRAFLQVVRMLQHAGELSGTPLAVVPVGGPAALGLTRSLGVPQGAVGAARAVLDGRVHSLDLLRDDSGQVVLGGLRIPSGSGRAGAPGGTGGYRAYEPYGPADGPLGPPAVAARAPDEGPYGGPGRAYPADSGGAVGADEADVTDPAGAAGAGGWLGTSGGPAGPGGAGIPSGRHTGHDEPEEPAAGDPDRPGPRGAEGAAPPPAGGPAGGGSGRAPRPASGSRPQAWWTPAARTARSALALLTLPVPGLGGAGRRRGQPPAQRLRVEADGVLLSDLDRPVARVAVSTPGSGLAEVVVHPVGAGEPRRARARMITVSGPDFHYRADTHTGGPVRTRTWTVLPGAWQLLLPRG</sequence>
<reference evidence="2 3" key="1">
    <citation type="submission" date="2019-03" db="EMBL/GenBank/DDBJ databases">
        <authorList>
            <person name="Gonzalez-Pimentel J.L."/>
        </authorList>
    </citation>
    <scope>NUCLEOTIDE SEQUENCE [LARGE SCALE GENOMIC DNA]</scope>
    <source>
        <strain evidence="2 3">JCM 31289</strain>
    </source>
</reference>
<organism evidence="2 3">
    <name type="scientific">Streptomyces palmae</name>
    <dbReference type="NCBI Taxonomy" id="1701085"/>
    <lineage>
        <taxon>Bacteria</taxon>
        <taxon>Bacillati</taxon>
        <taxon>Actinomycetota</taxon>
        <taxon>Actinomycetes</taxon>
        <taxon>Kitasatosporales</taxon>
        <taxon>Streptomycetaceae</taxon>
        <taxon>Streptomyces</taxon>
    </lineage>
</organism>
<evidence type="ECO:0000313" key="3">
    <source>
        <dbReference type="Proteomes" id="UP000297948"/>
    </source>
</evidence>
<proteinExistence type="predicted"/>
<dbReference type="OrthoDB" id="142078at2"/>
<dbReference type="InterPro" id="IPR016064">
    <property type="entry name" value="NAD/diacylglycerol_kinase_sf"/>
</dbReference>
<dbReference type="SUPFAM" id="SSF111331">
    <property type="entry name" value="NAD kinase/diacylglycerol kinase-like"/>
    <property type="match status" value="1"/>
</dbReference>
<protein>
    <recommendedName>
        <fullName evidence="4">DAGKc domain-containing protein</fullName>
    </recommendedName>
</protein>
<evidence type="ECO:0000313" key="2">
    <source>
        <dbReference type="EMBL" id="TGA87982.1"/>
    </source>
</evidence>
<dbReference type="InterPro" id="IPR017438">
    <property type="entry name" value="ATP-NAD_kinase_N"/>
</dbReference>
<keyword evidence="3" id="KW-1185">Reference proteome</keyword>